<evidence type="ECO:0000313" key="8">
    <source>
        <dbReference type="Proteomes" id="UP001595962"/>
    </source>
</evidence>
<evidence type="ECO:0000313" key="7">
    <source>
        <dbReference type="EMBL" id="MFC4655383.1"/>
    </source>
</evidence>
<feature type="domain" description="p-hydroxybenzoic acid efflux pump subunit AaeA-like beta-barrel" evidence="6">
    <location>
        <begin position="240"/>
        <end position="330"/>
    </location>
</feature>
<feature type="coiled-coil region" evidence="3">
    <location>
        <begin position="146"/>
        <end position="173"/>
    </location>
</feature>
<sequence length="343" mass="37396">MTTNSNASKRWILMGLIPAIAAVAGGFFYLQGGRFVETDNAYVKADKIPLSAQIAGPVTQVLVAENQQVQAGDLLFKIDPAPFELVLQKAVAQRSQVKTELLAQKASYQEKLAEISLAKTKLEYAQKTQRRQADLLKKHYVATNNFDDAEQQVRLAEQQITALQQDLNRISESLGGDPTLPVEQHPSYQVAEAAIAQAQLDLNYTQVTASVTGVVSNLPKPGQYIKAGQSTATLVASEQLWVEANFTEKELTYMQPGQSVEITIDRFPDRTLTGQVQSLSPATGAEFALIPAQNATGNWVKISQRVPVRIELQGSQSADLLAGLSAEVKVDTGHQRQLFGLHL</sequence>
<evidence type="ECO:0000259" key="5">
    <source>
        <dbReference type="Pfam" id="PF25917"/>
    </source>
</evidence>
<keyword evidence="4" id="KW-0812">Transmembrane</keyword>
<evidence type="ECO:0000259" key="6">
    <source>
        <dbReference type="Pfam" id="PF25963"/>
    </source>
</evidence>
<protein>
    <submittedName>
        <fullName evidence="7">HlyD family secretion protein</fullName>
    </submittedName>
</protein>
<dbReference type="Pfam" id="PF25917">
    <property type="entry name" value="BSH_RND"/>
    <property type="match status" value="1"/>
</dbReference>
<dbReference type="EMBL" id="JBHSGB010000010">
    <property type="protein sequence ID" value="MFC4655383.1"/>
    <property type="molecule type" value="Genomic_DNA"/>
</dbReference>
<keyword evidence="4" id="KW-0472">Membrane</keyword>
<accession>A0ABV9JMB2</accession>
<dbReference type="PANTHER" id="PTHR30386">
    <property type="entry name" value="MEMBRANE FUSION SUBUNIT OF EMRAB-TOLC MULTIDRUG EFFLUX PUMP"/>
    <property type="match status" value="1"/>
</dbReference>
<comment type="similarity">
    <text evidence="2">Belongs to the membrane fusion protein (MFP) (TC 8.A.1) family.</text>
</comment>
<evidence type="ECO:0000256" key="3">
    <source>
        <dbReference type="SAM" id="Coils"/>
    </source>
</evidence>
<name>A0ABV9JMB2_9GAMM</name>
<dbReference type="InterPro" id="IPR058625">
    <property type="entry name" value="MdtA-like_BSH"/>
</dbReference>
<evidence type="ECO:0000256" key="4">
    <source>
        <dbReference type="SAM" id="Phobius"/>
    </source>
</evidence>
<comment type="subcellular location">
    <subcellularLocation>
        <location evidence="1">Cell envelope</location>
    </subcellularLocation>
</comment>
<organism evidence="7 8">
    <name type="scientific">Rheinheimera marina</name>
    <dbReference type="NCBI Taxonomy" id="1774958"/>
    <lineage>
        <taxon>Bacteria</taxon>
        <taxon>Pseudomonadati</taxon>
        <taxon>Pseudomonadota</taxon>
        <taxon>Gammaproteobacteria</taxon>
        <taxon>Chromatiales</taxon>
        <taxon>Chromatiaceae</taxon>
        <taxon>Rheinheimera</taxon>
    </lineage>
</organism>
<gene>
    <name evidence="7" type="ORF">ACFO3I_10205</name>
</gene>
<evidence type="ECO:0000256" key="2">
    <source>
        <dbReference type="ARBA" id="ARBA00009477"/>
    </source>
</evidence>
<comment type="caution">
    <text evidence="7">The sequence shown here is derived from an EMBL/GenBank/DDBJ whole genome shotgun (WGS) entry which is preliminary data.</text>
</comment>
<dbReference type="SUPFAM" id="SSF111369">
    <property type="entry name" value="HlyD-like secretion proteins"/>
    <property type="match status" value="2"/>
</dbReference>
<dbReference type="Gene3D" id="1.10.287.470">
    <property type="entry name" value="Helix hairpin bin"/>
    <property type="match status" value="1"/>
</dbReference>
<proteinExistence type="inferred from homology"/>
<keyword evidence="3" id="KW-0175">Coiled coil</keyword>
<keyword evidence="4" id="KW-1133">Transmembrane helix</keyword>
<dbReference type="Proteomes" id="UP001595962">
    <property type="component" value="Unassembled WGS sequence"/>
</dbReference>
<feature type="domain" description="Multidrug resistance protein MdtA-like barrel-sandwich hybrid" evidence="5">
    <location>
        <begin position="50"/>
        <end position="235"/>
    </location>
</feature>
<dbReference type="InterPro" id="IPR050739">
    <property type="entry name" value="MFP"/>
</dbReference>
<dbReference type="Gene3D" id="2.40.50.100">
    <property type="match status" value="1"/>
</dbReference>
<reference evidence="8" key="1">
    <citation type="journal article" date="2019" name="Int. J. Syst. Evol. Microbiol.">
        <title>The Global Catalogue of Microorganisms (GCM) 10K type strain sequencing project: providing services to taxonomists for standard genome sequencing and annotation.</title>
        <authorList>
            <consortium name="The Broad Institute Genomics Platform"/>
            <consortium name="The Broad Institute Genome Sequencing Center for Infectious Disease"/>
            <person name="Wu L."/>
            <person name="Ma J."/>
        </authorList>
    </citation>
    <scope>NUCLEOTIDE SEQUENCE [LARGE SCALE GENOMIC DNA]</scope>
    <source>
        <strain evidence="8">DT28</strain>
    </source>
</reference>
<dbReference type="Pfam" id="PF25963">
    <property type="entry name" value="Beta-barrel_AAEA"/>
    <property type="match status" value="1"/>
</dbReference>
<dbReference type="PANTHER" id="PTHR30386:SF19">
    <property type="entry name" value="MULTIDRUG EXPORT PROTEIN EMRA-RELATED"/>
    <property type="match status" value="1"/>
</dbReference>
<evidence type="ECO:0000256" key="1">
    <source>
        <dbReference type="ARBA" id="ARBA00004196"/>
    </source>
</evidence>
<feature type="transmembrane region" description="Helical" evidence="4">
    <location>
        <begin position="12"/>
        <end position="30"/>
    </location>
</feature>
<dbReference type="InterPro" id="IPR058634">
    <property type="entry name" value="AaeA-lik-b-barrel"/>
</dbReference>
<dbReference type="RefSeq" id="WP_377333884.1">
    <property type="nucleotide sequence ID" value="NZ_JBHSGB010000010.1"/>
</dbReference>
<keyword evidence="8" id="KW-1185">Reference proteome</keyword>
<dbReference type="Gene3D" id="2.40.30.170">
    <property type="match status" value="1"/>
</dbReference>